<keyword evidence="10 26" id="KW-0418">Kinase</keyword>
<keyword evidence="14" id="KW-0843">Virulence</keyword>
<dbReference type="GO" id="GO:0000155">
    <property type="term" value="F:phosphorelay sensor kinase activity"/>
    <property type="evidence" value="ECO:0007669"/>
    <property type="project" value="InterPro"/>
</dbReference>
<evidence type="ECO:0000256" key="19">
    <source>
        <dbReference type="ARBA" id="ARBA00070152"/>
    </source>
</evidence>
<evidence type="ECO:0000256" key="2">
    <source>
        <dbReference type="ARBA" id="ARBA00004651"/>
    </source>
</evidence>
<evidence type="ECO:0000256" key="10">
    <source>
        <dbReference type="ARBA" id="ARBA00022777"/>
    </source>
</evidence>
<comment type="caution">
    <text evidence="26">The sequence shown here is derived from an EMBL/GenBank/DDBJ whole genome shotgun (WGS) entry which is preliminary data.</text>
</comment>
<dbReference type="InterPro" id="IPR008207">
    <property type="entry name" value="Sig_transdc_His_kin_Hpt_dom"/>
</dbReference>
<keyword evidence="13" id="KW-0902">Two-component regulatory system</keyword>
<dbReference type="FunFam" id="1.10.287.130:FF:000002">
    <property type="entry name" value="Two-component osmosensing histidine kinase"/>
    <property type="match status" value="1"/>
</dbReference>
<dbReference type="PANTHER" id="PTHR45339:SF1">
    <property type="entry name" value="HYBRID SIGNAL TRANSDUCTION HISTIDINE KINASE J"/>
    <property type="match status" value="1"/>
</dbReference>
<dbReference type="SUPFAM" id="SSF52172">
    <property type="entry name" value="CheY-like"/>
    <property type="match status" value="2"/>
</dbReference>
<dbReference type="GO" id="GO:0005524">
    <property type="term" value="F:ATP binding"/>
    <property type="evidence" value="ECO:0007669"/>
    <property type="project" value="UniProtKB-KW"/>
</dbReference>
<dbReference type="InterPro" id="IPR003594">
    <property type="entry name" value="HATPase_dom"/>
</dbReference>
<dbReference type="Proteomes" id="UP000293433">
    <property type="component" value="Unassembled WGS sequence"/>
</dbReference>
<dbReference type="OrthoDB" id="5290456at2"/>
<evidence type="ECO:0000256" key="18">
    <source>
        <dbReference type="ARBA" id="ARBA00068150"/>
    </source>
</evidence>
<dbReference type="PRINTS" id="PR00344">
    <property type="entry name" value="BCTRLSENSOR"/>
</dbReference>
<gene>
    <name evidence="26" type="ORF">EV685_1818</name>
</gene>
<evidence type="ECO:0000256" key="7">
    <source>
        <dbReference type="ARBA" id="ARBA00022692"/>
    </source>
</evidence>
<dbReference type="InterPro" id="IPR003661">
    <property type="entry name" value="HisK_dim/P_dom"/>
</dbReference>
<name>A0A4V2EWU9_9BURK</name>
<dbReference type="PROSITE" id="PS50894">
    <property type="entry name" value="HPT"/>
    <property type="match status" value="1"/>
</dbReference>
<dbReference type="InterPro" id="IPR035965">
    <property type="entry name" value="PAS-like_dom_sf"/>
</dbReference>
<dbReference type="Gene3D" id="3.30.565.10">
    <property type="entry name" value="Histidine kinase-like ATPase, C-terminal domain"/>
    <property type="match status" value="1"/>
</dbReference>
<evidence type="ECO:0000256" key="14">
    <source>
        <dbReference type="ARBA" id="ARBA00023026"/>
    </source>
</evidence>
<dbReference type="InterPro" id="IPR011006">
    <property type="entry name" value="CheY-like_superfamily"/>
</dbReference>
<evidence type="ECO:0000256" key="20">
    <source>
        <dbReference type="PROSITE-ProRule" id="PRU00110"/>
    </source>
</evidence>
<dbReference type="PROSITE" id="PS50110">
    <property type="entry name" value="RESPONSE_REGULATORY"/>
    <property type="match status" value="2"/>
</dbReference>
<dbReference type="InterPro" id="IPR036097">
    <property type="entry name" value="HisK_dim/P_sf"/>
</dbReference>
<comment type="subcellular location">
    <subcellularLocation>
        <location evidence="2">Cell membrane</location>
        <topology evidence="2">Multi-pass membrane protein</topology>
    </subcellularLocation>
</comment>
<sequence length="1304" mass="141743">MRLIRRVEETLDSLDADLLLRLGQAIAGSDRLIDALAIAVPRLARALGAQGIGVLQVLQWQPSSIVVQPWATPDLRDDVIDLDQLSVIGADGGPLGRALRGGAVEQGAAEPADLSRSWGWRADGVRQVLVLPVPGWIAGAAELTLPMGAQGSGDTPVPTLAAIEFHDAVPLDATRRSLLGLVGLQLSAIATREREHTLARQRDAQLAQVATLAVRAGRATVITDALGVVEWVHPGFAEVTGHGVDSVLGQPLWAVLTRELAPGDEALQLQQRFGAQGSFRHELSARLGPESATPGQGYWLEIDVVQVLDESTGRLQRVCQCSDVSARKARESDVDEQRELLGALTENLPISLLVVDVATMELLSFNRHAQLEFGISPASGRPTLGEAMGRGLSALMLPQLREVMKRPSAVEHEFVWETADGQRLIRARHVAVRGRHGPRRLVISQLRDVTRQRRDEQRLRESETRYRELVETIDEGVFISNPTRDAWYYIGPRIYEMLGLNPADRRDHPDILRALVLPEDAPLLDRQREHEEALEATDVTLRIQHPTRGLRWLRQRTRTRALPAGEARVYGLLDDVSNERERALQLQSARDVAEAASQAKSQFMASMSHEIRTPMNGILGMTELLLGTPLDERQRRFAQAVYRSGENLLEIINDVLDFSKIEAGRLELAPTDFHLRTLIEDTLDLLAPRAHEKGLELSLRETGPTPTSIVADPLRLRQVLTNLVANAIKFTEHGEVTVDVKARAGGPGEAPLMLEFRVRDTGIGIEPALQPKLFQAFTQAHGGMARRYGGTGLGLAISRQLVELMGGRIDVTSQAGVGSEFRFTLAVEAGSASEHQAGDLAALPQLRVLVVDDSATNRTVLENLLGAWGMTVVTSDDGEHALALLRDLPADAPGFDVALVDWRMPVLDGIGFARALREQGLAPRMKLIMLSSASAPDDVKVAQVAGFDRFVHKPVRKAELRQALLGVSQSGVGEVSSAPLGAQVLVVEDNPVNQEVMAQMLTRLGCGVRVAANALDGLRSLCDQSVDIVLMDIQMPGMDGIEALTWIRRGRTPRFALLTPADVPVVAVTANALDGDEERFLYLGFDAYLPKPYRQAQLLATLQRLLPALVGQTTEVDTSLDAVGFEALLPASVVGKKAPWVGEPRFVRTRPDGGTDLVPADRRDSVFAPIAAAGEGGPRGVASTLDPQALSRLRELDPGGQNRLVERVLKAFDQSIGRMLTQLAEGQTAHDLAQVRQVLHTLKSSSHSVGALVLAQMCVDCELQLRQGADLGQIGTRLNQLQLEMLRVQQGLIPYLEPSPAAMS</sequence>
<dbReference type="SUPFAM" id="SSF47384">
    <property type="entry name" value="Homodimeric domain of signal transducing histidine kinase"/>
    <property type="match status" value="1"/>
</dbReference>
<dbReference type="CDD" id="cd17546">
    <property type="entry name" value="REC_hyHK_CKI1_RcsC-like"/>
    <property type="match status" value="2"/>
</dbReference>
<keyword evidence="11" id="KW-0067">ATP-binding</keyword>
<evidence type="ECO:0000259" key="24">
    <source>
        <dbReference type="PROSITE" id="PS50112"/>
    </source>
</evidence>
<evidence type="ECO:0000256" key="15">
    <source>
        <dbReference type="ARBA" id="ARBA00023136"/>
    </source>
</evidence>
<dbReference type="SMART" id="SM00387">
    <property type="entry name" value="HATPase_c"/>
    <property type="match status" value="1"/>
</dbReference>
<dbReference type="Pfam" id="PF00072">
    <property type="entry name" value="Response_reg"/>
    <property type="match status" value="2"/>
</dbReference>
<organism evidence="26 27">
    <name type="scientific">Sphaerotilus mobilis</name>
    <dbReference type="NCBI Taxonomy" id="47994"/>
    <lineage>
        <taxon>Bacteria</taxon>
        <taxon>Pseudomonadati</taxon>
        <taxon>Pseudomonadota</taxon>
        <taxon>Betaproteobacteria</taxon>
        <taxon>Burkholderiales</taxon>
        <taxon>Sphaerotilaceae</taxon>
        <taxon>Sphaerotilus</taxon>
    </lineage>
</organism>
<dbReference type="SUPFAM" id="SSF55785">
    <property type="entry name" value="PYP-like sensor domain (PAS domain)"/>
    <property type="match status" value="3"/>
</dbReference>
<keyword evidence="5 21" id="KW-0597">Phosphoprotein</keyword>
<dbReference type="SMART" id="SM00091">
    <property type="entry name" value="PAS"/>
    <property type="match status" value="3"/>
</dbReference>
<dbReference type="PANTHER" id="PTHR45339">
    <property type="entry name" value="HYBRID SIGNAL TRANSDUCTION HISTIDINE KINASE J"/>
    <property type="match status" value="1"/>
</dbReference>
<evidence type="ECO:0000256" key="17">
    <source>
        <dbReference type="ARBA" id="ARBA00064003"/>
    </source>
</evidence>
<evidence type="ECO:0000256" key="16">
    <source>
        <dbReference type="ARBA" id="ARBA00058004"/>
    </source>
</evidence>
<feature type="modified residue" description="4-aspartylphosphate" evidence="21">
    <location>
        <position position="1032"/>
    </location>
</feature>
<evidence type="ECO:0000256" key="6">
    <source>
        <dbReference type="ARBA" id="ARBA00022679"/>
    </source>
</evidence>
<dbReference type="SMART" id="SM00388">
    <property type="entry name" value="HisKA"/>
    <property type="match status" value="1"/>
</dbReference>
<evidence type="ECO:0000256" key="9">
    <source>
        <dbReference type="ARBA" id="ARBA00022741"/>
    </source>
</evidence>
<dbReference type="InterPro" id="IPR005467">
    <property type="entry name" value="His_kinase_dom"/>
</dbReference>
<dbReference type="RefSeq" id="WP_130481643.1">
    <property type="nucleotide sequence ID" value="NZ_SGWV01000008.1"/>
</dbReference>
<comment type="function">
    <text evidence="16">Member of the two-component regulatory system BvgS/BvgA. Phosphorylates BvgA via a four-step phosphorelay in response to environmental signals.</text>
</comment>
<keyword evidence="27" id="KW-1185">Reference proteome</keyword>
<dbReference type="EC" id="2.7.13.3" evidence="3"/>
<dbReference type="InterPro" id="IPR036641">
    <property type="entry name" value="HPT_dom_sf"/>
</dbReference>
<evidence type="ECO:0000256" key="5">
    <source>
        <dbReference type="ARBA" id="ARBA00022553"/>
    </source>
</evidence>
<evidence type="ECO:0000259" key="22">
    <source>
        <dbReference type="PROSITE" id="PS50109"/>
    </source>
</evidence>
<feature type="modified residue" description="4-aspartylphosphate" evidence="21">
    <location>
        <position position="901"/>
    </location>
</feature>
<accession>A0A4V2EWU9</accession>
<keyword evidence="6" id="KW-0808">Transferase</keyword>
<dbReference type="Gene3D" id="1.10.287.130">
    <property type="match status" value="1"/>
</dbReference>
<dbReference type="PROSITE" id="PS50112">
    <property type="entry name" value="PAS"/>
    <property type="match status" value="1"/>
</dbReference>
<dbReference type="SUPFAM" id="SSF55874">
    <property type="entry name" value="ATPase domain of HSP90 chaperone/DNA topoisomerase II/histidine kinase"/>
    <property type="match status" value="1"/>
</dbReference>
<dbReference type="Pfam" id="PF00512">
    <property type="entry name" value="HisKA"/>
    <property type="match status" value="1"/>
</dbReference>
<dbReference type="Gene3D" id="3.40.50.2300">
    <property type="match status" value="2"/>
</dbReference>
<evidence type="ECO:0000256" key="21">
    <source>
        <dbReference type="PROSITE-ProRule" id="PRU00169"/>
    </source>
</evidence>
<evidence type="ECO:0000259" key="25">
    <source>
        <dbReference type="PROSITE" id="PS50894"/>
    </source>
</evidence>
<dbReference type="Pfam" id="PF01627">
    <property type="entry name" value="Hpt"/>
    <property type="match status" value="1"/>
</dbReference>
<feature type="domain" description="PAS" evidence="24">
    <location>
        <begin position="462"/>
        <end position="537"/>
    </location>
</feature>
<evidence type="ECO:0000256" key="8">
    <source>
        <dbReference type="ARBA" id="ARBA00022729"/>
    </source>
</evidence>
<feature type="domain" description="Response regulatory" evidence="23">
    <location>
        <begin position="983"/>
        <end position="1106"/>
    </location>
</feature>
<dbReference type="InterPro" id="IPR001789">
    <property type="entry name" value="Sig_transdc_resp-reg_receiver"/>
</dbReference>
<protein>
    <recommendedName>
        <fullName evidence="18">Sensory/regulatory protein RpfC</fullName>
        <ecNumber evidence="3">2.7.13.3</ecNumber>
    </recommendedName>
    <alternativeName>
        <fullName evidence="19">Virulence sensor protein BvgS</fullName>
    </alternativeName>
</protein>
<reference evidence="26 27" key="1">
    <citation type="submission" date="2019-02" db="EMBL/GenBank/DDBJ databases">
        <title>Genomic Encyclopedia of Type Strains, Phase IV (KMG-IV): sequencing the most valuable type-strain genomes for metagenomic binning, comparative biology and taxonomic classification.</title>
        <authorList>
            <person name="Goeker M."/>
        </authorList>
    </citation>
    <scope>NUCLEOTIDE SEQUENCE [LARGE SCALE GENOMIC DNA]</scope>
    <source>
        <strain evidence="26 27">DSM 10617</strain>
    </source>
</reference>
<dbReference type="FunFam" id="3.30.565.10:FF:000010">
    <property type="entry name" value="Sensor histidine kinase RcsC"/>
    <property type="match status" value="1"/>
</dbReference>
<dbReference type="InterPro" id="IPR000014">
    <property type="entry name" value="PAS"/>
</dbReference>
<proteinExistence type="predicted"/>
<evidence type="ECO:0000313" key="26">
    <source>
        <dbReference type="EMBL" id="RZS57250.1"/>
    </source>
</evidence>
<evidence type="ECO:0000259" key="23">
    <source>
        <dbReference type="PROSITE" id="PS50110"/>
    </source>
</evidence>
<keyword evidence="9" id="KW-0547">Nucleotide-binding</keyword>
<keyword evidence="4" id="KW-1003">Cell membrane</keyword>
<comment type="subunit">
    <text evidence="17">At low DSF concentrations, interacts with RpfF.</text>
</comment>
<dbReference type="InterPro" id="IPR036890">
    <property type="entry name" value="HATPase_C_sf"/>
</dbReference>
<feature type="modified residue" description="Phosphohistidine" evidence="20">
    <location>
        <position position="1240"/>
    </location>
</feature>
<evidence type="ECO:0000256" key="1">
    <source>
        <dbReference type="ARBA" id="ARBA00000085"/>
    </source>
</evidence>
<comment type="catalytic activity">
    <reaction evidence="1">
        <text>ATP + protein L-histidine = ADP + protein N-phospho-L-histidine.</text>
        <dbReference type="EC" id="2.7.13.3"/>
    </reaction>
</comment>
<dbReference type="Gene3D" id="3.30.450.20">
    <property type="entry name" value="PAS domain"/>
    <property type="match status" value="3"/>
</dbReference>
<evidence type="ECO:0000256" key="13">
    <source>
        <dbReference type="ARBA" id="ARBA00023012"/>
    </source>
</evidence>
<evidence type="ECO:0000256" key="11">
    <source>
        <dbReference type="ARBA" id="ARBA00022840"/>
    </source>
</evidence>
<dbReference type="EMBL" id="SGWV01000008">
    <property type="protein sequence ID" value="RZS57250.1"/>
    <property type="molecule type" value="Genomic_DNA"/>
</dbReference>
<keyword evidence="15" id="KW-0472">Membrane</keyword>
<dbReference type="PROSITE" id="PS50109">
    <property type="entry name" value="HIS_KIN"/>
    <property type="match status" value="1"/>
</dbReference>
<evidence type="ECO:0000256" key="4">
    <source>
        <dbReference type="ARBA" id="ARBA00022475"/>
    </source>
</evidence>
<keyword evidence="7" id="KW-0812">Transmembrane</keyword>
<feature type="domain" description="Histidine kinase" evidence="22">
    <location>
        <begin position="606"/>
        <end position="829"/>
    </location>
</feature>
<feature type="domain" description="Response regulatory" evidence="23">
    <location>
        <begin position="847"/>
        <end position="968"/>
    </location>
</feature>
<dbReference type="SUPFAM" id="SSF47226">
    <property type="entry name" value="Histidine-containing phosphotransfer domain, HPT domain"/>
    <property type="match status" value="1"/>
</dbReference>
<dbReference type="CDD" id="cd00082">
    <property type="entry name" value="HisKA"/>
    <property type="match status" value="1"/>
</dbReference>
<dbReference type="Pfam" id="PF02518">
    <property type="entry name" value="HATPase_c"/>
    <property type="match status" value="1"/>
</dbReference>
<evidence type="ECO:0000256" key="12">
    <source>
        <dbReference type="ARBA" id="ARBA00022989"/>
    </source>
</evidence>
<evidence type="ECO:0000313" key="27">
    <source>
        <dbReference type="Proteomes" id="UP000293433"/>
    </source>
</evidence>
<keyword evidence="12" id="KW-1133">Transmembrane helix</keyword>
<dbReference type="Gene3D" id="1.20.120.160">
    <property type="entry name" value="HPT domain"/>
    <property type="match status" value="1"/>
</dbReference>
<keyword evidence="8" id="KW-0732">Signal</keyword>
<evidence type="ECO:0000256" key="3">
    <source>
        <dbReference type="ARBA" id="ARBA00012438"/>
    </source>
</evidence>
<dbReference type="CDD" id="cd16922">
    <property type="entry name" value="HATPase_EvgS-ArcB-TorS-like"/>
    <property type="match status" value="1"/>
</dbReference>
<dbReference type="InterPro" id="IPR004358">
    <property type="entry name" value="Sig_transdc_His_kin-like_C"/>
</dbReference>
<dbReference type="SMART" id="SM00448">
    <property type="entry name" value="REC"/>
    <property type="match status" value="2"/>
</dbReference>
<dbReference type="GO" id="GO:0005886">
    <property type="term" value="C:plasma membrane"/>
    <property type="evidence" value="ECO:0007669"/>
    <property type="project" value="UniProtKB-SubCell"/>
</dbReference>
<feature type="domain" description="HPt" evidence="25">
    <location>
        <begin position="1201"/>
        <end position="1304"/>
    </location>
</feature>